<dbReference type="Pfam" id="PF10531">
    <property type="entry name" value="SLBB"/>
    <property type="match status" value="1"/>
</dbReference>
<accession>A0A7S7SGU8</accession>
<dbReference type="InterPro" id="IPR019554">
    <property type="entry name" value="Soluble_ligand-bd"/>
</dbReference>
<dbReference type="AlphaFoldDB" id="A0A7S7SGU8"/>
<feature type="region of interest" description="Disordered" evidence="2">
    <location>
        <begin position="1"/>
        <end position="30"/>
    </location>
</feature>
<evidence type="ECO:0000313" key="5">
    <source>
        <dbReference type="EMBL" id="QOY85222.1"/>
    </source>
</evidence>
<feature type="domain" description="Soluble ligand binding" evidence="4">
    <location>
        <begin position="201"/>
        <end position="252"/>
    </location>
</feature>
<dbReference type="EMBL" id="CP063849">
    <property type="protein sequence ID" value="QOY85222.1"/>
    <property type="molecule type" value="Genomic_DNA"/>
</dbReference>
<keyword evidence="1" id="KW-0732">Signal</keyword>
<organism evidence="5 6">
    <name type="scientific">Paludibaculum fermentans</name>
    <dbReference type="NCBI Taxonomy" id="1473598"/>
    <lineage>
        <taxon>Bacteria</taxon>
        <taxon>Pseudomonadati</taxon>
        <taxon>Acidobacteriota</taxon>
        <taxon>Terriglobia</taxon>
        <taxon>Bryobacterales</taxon>
        <taxon>Bryobacteraceae</taxon>
        <taxon>Paludibaculum</taxon>
    </lineage>
</organism>
<feature type="domain" description="Polysaccharide export protein N-terminal" evidence="3">
    <location>
        <begin position="34"/>
        <end position="106"/>
    </location>
</feature>
<dbReference type="GO" id="GO:0015159">
    <property type="term" value="F:polysaccharide transmembrane transporter activity"/>
    <property type="evidence" value="ECO:0007669"/>
    <property type="project" value="InterPro"/>
</dbReference>
<evidence type="ECO:0000259" key="3">
    <source>
        <dbReference type="Pfam" id="PF02563"/>
    </source>
</evidence>
<dbReference type="PANTHER" id="PTHR33619:SF3">
    <property type="entry name" value="POLYSACCHARIDE EXPORT PROTEIN GFCE-RELATED"/>
    <property type="match status" value="1"/>
</dbReference>
<evidence type="ECO:0000256" key="2">
    <source>
        <dbReference type="SAM" id="MobiDB-lite"/>
    </source>
</evidence>
<protein>
    <submittedName>
        <fullName evidence="5">Polysaccharide biosynthesis/export family protein</fullName>
    </submittedName>
</protein>
<dbReference type="KEGG" id="pfer:IRI77_20520"/>
<evidence type="ECO:0000313" key="6">
    <source>
        <dbReference type="Proteomes" id="UP000593892"/>
    </source>
</evidence>
<dbReference type="PANTHER" id="PTHR33619">
    <property type="entry name" value="POLYSACCHARIDE EXPORT PROTEIN GFCE-RELATED"/>
    <property type="match status" value="1"/>
</dbReference>
<dbReference type="Gene3D" id="3.30.1950.10">
    <property type="entry name" value="wza like domain"/>
    <property type="match status" value="1"/>
</dbReference>
<dbReference type="Gene3D" id="3.10.560.10">
    <property type="entry name" value="Outer membrane lipoprotein wza domain like"/>
    <property type="match status" value="2"/>
</dbReference>
<dbReference type="InterPro" id="IPR003715">
    <property type="entry name" value="Poly_export_N"/>
</dbReference>
<dbReference type="RefSeq" id="WP_194446892.1">
    <property type="nucleotide sequence ID" value="NZ_CP063849.1"/>
</dbReference>
<proteinExistence type="predicted"/>
<gene>
    <name evidence="5" type="ORF">IRI77_20520</name>
</gene>
<feature type="compositionally biased region" description="Polar residues" evidence="2">
    <location>
        <begin position="7"/>
        <end position="23"/>
    </location>
</feature>
<evidence type="ECO:0000256" key="1">
    <source>
        <dbReference type="ARBA" id="ARBA00022729"/>
    </source>
</evidence>
<evidence type="ECO:0000259" key="4">
    <source>
        <dbReference type="Pfam" id="PF10531"/>
    </source>
</evidence>
<dbReference type="Pfam" id="PF02563">
    <property type="entry name" value="Poly_export"/>
    <property type="match status" value="1"/>
</dbReference>
<dbReference type="InterPro" id="IPR049712">
    <property type="entry name" value="Poly_export"/>
</dbReference>
<keyword evidence="6" id="KW-1185">Reference proteome</keyword>
<name>A0A7S7SGU8_PALFE</name>
<dbReference type="Proteomes" id="UP000593892">
    <property type="component" value="Chromosome"/>
</dbReference>
<reference evidence="5 6" key="1">
    <citation type="submission" date="2020-10" db="EMBL/GenBank/DDBJ databases">
        <title>Complete genome sequence of Paludibaculum fermentans P105T, a facultatively anaerobic acidobacterium capable of dissimilatory Fe(III) reduction.</title>
        <authorList>
            <person name="Dedysh S.N."/>
            <person name="Beletsky A.V."/>
            <person name="Kulichevskaya I.S."/>
            <person name="Mardanov A.V."/>
            <person name="Ravin N.V."/>
        </authorList>
    </citation>
    <scope>NUCLEOTIDE SEQUENCE [LARGE SCALE GENOMIC DNA]</scope>
    <source>
        <strain evidence="5 6">P105</strain>
    </source>
</reference>
<sequence>MILSAGSVVSAQQPRPGSSQSPMTDAGLANLPGQKIGPNDLLAISVYDAPELTRTVRVGAEGYIRLPMVSDRIQAQGLMPSALENAIAEILVKEGLLVKPVVMVTVAEYSSRPVSVVGAVKKPTTFQSVGRVTLLDAISRAEGLSELAGPEILVSSSTGEPGEEKQLTQRFLVRDLIDNAKPEMNLVLHGGEEIRVPEARKIFVTGNVKKPGAFPVKEDNQMTVLKALALSEGLSPFPQKFAYVYRKADNEGGKAEIQVELSKIMQRKAVDFALEPEDTLYIPEDVGRKRWVGTTEKVVAFGMATASGVLIWKR</sequence>